<dbReference type="InterPro" id="IPR050188">
    <property type="entry name" value="RluA_PseudoU_synthase"/>
</dbReference>
<dbReference type="CDD" id="cd00165">
    <property type="entry name" value="S4"/>
    <property type="match status" value="1"/>
</dbReference>
<dbReference type="EC" id="5.4.99.-" evidence="7"/>
<name>A0A4Q9DPE3_9BACL</name>
<evidence type="ECO:0000256" key="7">
    <source>
        <dbReference type="RuleBase" id="RU362028"/>
    </source>
</evidence>
<dbReference type="Pfam" id="PF00849">
    <property type="entry name" value="PseudoU_synth_2"/>
    <property type="match status" value="1"/>
</dbReference>
<feature type="active site" evidence="5">
    <location>
        <position position="145"/>
    </location>
</feature>
<keyword evidence="4 7" id="KW-0413">Isomerase</keyword>
<dbReference type="InterPro" id="IPR006224">
    <property type="entry name" value="PsdUridine_synth_RluA-like_CS"/>
</dbReference>
<dbReference type="GO" id="GO:0003723">
    <property type="term" value="F:RNA binding"/>
    <property type="evidence" value="ECO:0007669"/>
    <property type="project" value="UniProtKB-KW"/>
</dbReference>
<evidence type="ECO:0000256" key="3">
    <source>
        <dbReference type="ARBA" id="ARBA00022884"/>
    </source>
</evidence>
<dbReference type="Proteomes" id="UP000293142">
    <property type="component" value="Unassembled WGS sequence"/>
</dbReference>
<dbReference type="Gene3D" id="3.30.2350.10">
    <property type="entry name" value="Pseudouridine synthase"/>
    <property type="match status" value="1"/>
</dbReference>
<dbReference type="PANTHER" id="PTHR21600:SF44">
    <property type="entry name" value="RIBOSOMAL LARGE SUBUNIT PSEUDOURIDINE SYNTHASE D"/>
    <property type="match status" value="1"/>
</dbReference>
<evidence type="ECO:0000256" key="4">
    <source>
        <dbReference type="ARBA" id="ARBA00023235"/>
    </source>
</evidence>
<dbReference type="InterPro" id="IPR002942">
    <property type="entry name" value="S4_RNA-bd"/>
</dbReference>
<keyword evidence="10" id="KW-1185">Reference proteome</keyword>
<proteinExistence type="inferred from homology"/>
<evidence type="ECO:0000256" key="1">
    <source>
        <dbReference type="ARBA" id="ARBA00000073"/>
    </source>
</evidence>
<dbReference type="SUPFAM" id="SSF55120">
    <property type="entry name" value="Pseudouridine synthase"/>
    <property type="match status" value="1"/>
</dbReference>
<dbReference type="InterPro" id="IPR006225">
    <property type="entry name" value="PsdUridine_synth_RluC/D"/>
</dbReference>
<evidence type="ECO:0000259" key="8">
    <source>
        <dbReference type="SMART" id="SM00363"/>
    </source>
</evidence>
<dbReference type="Gene3D" id="3.10.290.10">
    <property type="entry name" value="RNA-binding S4 domain"/>
    <property type="match status" value="1"/>
</dbReference>
<dbReference type="EMBL" id="SIRE01000010">
    <property type="protein sequence ID" value="TBL78175.1"/>
    <property type="molecule type" value="Genomic_DNA"/>
</dbReference>
<dbReference type="FunFam" id="3.30.2350.10:FF:000006">
    <property type="entry name" value="Pseudouridine synthase"/>
    <property type="match status" value="1"/>
</dbReference>
<organism evidence="9 10">
    <name type="scientific">Paenibacillus thalictri</name>
    <dbReference type="NCBI Taxonomy" id="2527873"/>
    <lineage>
        <taxon>Bacteria</taxon>
        <taxon>Bacillati</taxon>
        <taxon>Bacillota</taxon>
        <taxon>Bacilli</taxon>
        <taxon>Bacillales</taxon>
        <taxon>Paenibacillaceae</taxon>
        <taxon>Paenibacillus</taxon>
    </lineage>
</organism>
<comment type="caution">
    <text evidence="9">The sequence shown here is derived from an EMBL/GenBank/DDBJ whole genome shotgun (WGS) entry which is preliminary data.</text>
</comment>
<comment type="catalytic activity">
    <reaction evidence="1 7">
        <text>a uridine in RNA = a pseudouridine in RNA</text>
        <dbReference type="Rhea" id="RHEA:48348"/>
        <dbReference type="Rhea" id="RHEA-COMP:12068"/>
        <dbReference type="Rhea" id="RHEA-COMP:12069"/>
        <dbReference type="ChEBI" id="CHEBI:65314"/>
        <dbReference type="ChEBI" id="CHEBI:65315"/>
    </reaction>
</comment>
<accession>A0A4Q9DPE3</accession>
<evidence type="ECO:0000256" key="5">
    <source>
        <dbReference type="PIRSR" id="PIRSR606225-1"/>
    </source>
</evidence>
<dbReference type="NCBIfam" id="TIGR00005">
    <property type="entry name" value="rluA_subfam"/>
    <property type="match status" value="1"/>
</dbReference>
<evidence type="ECO:0000313" key="9">
    <source>
        <dbReference type="EMBL" id="TBL78175.1"/>
    </source>
</evidence>
<dbReference type="PROSITE" id="PS50889">
    <property type="entry name" value="S4"/>
    <property type="match status" value="1"/>
</dbReference>
<dbReference type="InterPro" id="IPR036986">
    <property type="entry name" value="S4_RNA-bd_sf"/>
</dbReference>
<dbReference type="InterPro" id="IPR006145">
    <property type="entry name" value="PsdUridine_synth_RsuA/RluA"/>
</dbReference>
<protein>
    <recommendedName>
        <fullName evidence="7">Pseudouridine synthase</fullName>
        <ecNumber evidence="7">5.4.99.-</ecNumber>
    </recommendedName>
</protein>
<dbReference type="InterPro" id="IPR020103">
    <property type="entry name" value="PsdUridine_synth_cat_dom_sf"/>
</dbReference>
<dbReference type="SMART" id="SM00363">
    <property type="entry name" value="S4"/>
    <property type="match status" value="1"/>
</dbReference>
<keyword evidence="3 6" id="KW-0694">RNA-binding</keyword>
<evidence type="ECO:0000256" key="2">
    <source>
        <dbReference type="ARBA" id="ARBA00010876"/>
    </source>
</evidence>
<dbReference type="OrthoDB" id="9773999at2"/>
<dbReference type="GO" id="GO:0000455">
    <property type="term" value="P:enzyme-directed rRNA pseudouridine synthesis"/>
    <property type="evidence" value="ECO:0007669"/>
    <property type="project" value="UniProtKB-ARBA"/>
</dbReference>
<dbReference type="PROSITE" id="PS01129">
    <property type="entry name" value="PSI_RLU"/>
    <property type="match status" value="1"/>
</dbReference>
<dbReference type="Pfam" id="PF01479">
    <property type="entry name" value="S4"/>
    <property type="match status" value="1"/>
</dbReference>
<dbReference type="CDD" id="cd02869">
    <property type="entry name" value="PseudoU_synth_RluA_like"/>
    <property type="match status" value="1"/>
</dbReference>
<dbReference type="RefSeq" id="WP_131014158.1">
    <property type="nucleotide sequence ID" value="NZ_SIRE01000010.1"/>
</dbReference>
<evidence type="ECO:0000256" key="6">
    <source>
        <dbReference type="PROSITE-ProRule" id="PRU00182"/>
    </source>
</evidence>
<comment type="similarity">
    <text evidence="2 7">Belongs to the pseudouridine synthase RluA family.</text>
</comment>
<dbReference type="PANTHER" id="PTHR21600">
    <property type="entry name" value="MITOCHONDRIAL RNA PSEUDOURIDINE SYNTHASE"/>
    <property type="match status" value="1"/>
</dbReference>
<dbReference type="GO" id="GO:0120159">
    <property type="term" value="F:rRNA pseudouridine synthase activity"/>
    <property type="evidence" value="ECO:0007669"/>
    <property type="project" value="UniProtKB-ARBA"/>
</dbReference>
<gene>
    <name evidence="9" type="ORF">EYB31_14930</name>
</gene>
<dbReference type="AlphaFoldDB" id="A0A4Q9DPE3"/>
<sequence>MINEIEQERLEWTADTEDAGERLDKFVVESIEEDVSRTLIQQWIKDGHVTVNGKTVKSNYKIAVGDSVQLVEPPPEQLLIEAEPIPIEVVYEDADVIVVNKPRGMVVHPAPGHYSGTLVNALMYHCQDLSGINGVMRPGIVHRIDKDTSGLLMAAKNDLAHQHLAGLLKDHDVDRKYIAIVHGNLPHDNGTIDAPIGRDLKDRKLYTVTEKNSKRAVTHFVVLERFASGHTLVELKLETGRTHQIRVHMKFIGYPLVGDPAYGRSKGITMDVEGQALHAAVLGFTHPRTREQLRFEAPLPAEMEHLLERLRMQ</sequence>
<dbReference type="SUPFAM" id="SSF55174">
    <property type="entry name" value="Alpha-L RNA-binding motif"/>
    <property type="match status" value="1"/>
</dbReference>
<feature type="domain" description="RNA-binding S4" evidence="8">
    <location>
        <begin position="21"/>
        <end position="86"/>
    </location>
</feature>
<comment type="function">
    <text evidence="7">Responsible for synthesis of pseudouridine from uracil.</text>
</comment>
<evidence type="ECO:0000313" key="10">
    <source>
        <dbReference type="Proteomes" id="UP000293142"/>
    </source>
</evidence>
<reference evidence="9 10" key="1">
    <citation type="submission" date="2019-02" db="EMBL/GenBank/DDBJ databases">
        <title>Paenibacillus sp. nov., isolated from surface-sterilized tissue of Thalictrum simplex L.</title>
        <authorList>
            <person name="Tuo L."/>
        </authorList>
    </citation>
    <scope>NUCLEOTIDE SEQUENCE [LARGE SCALE GENOMIC DNA]</scope>
    <source>
        <strain evidence="9 10">N2SHLJ1</strain>
    </source>
</reference>